<sequence length="64" mass="6599">MAGRTASWCRPGTGSLTLVAGCAVHSNQGTGLRHGRPGPALTVERLDSSYNGPALVGPAEVKRR</sequence>
<keyword evidence="2" id="KW-1185">Reference proteome</keyword>
<dbReference type="EMBL" id="JBFAEG010000043">
    <property type="protein sequence ID" value="MEU5712969.1"/>
    <property type="molecule type" value="Genomic_DNA"/>
</dbReference>
<dbReference type="Proteomes" id="UP001551011">
    <property type="component" value="Unassembled WGS sequence"/>
</dbReference>
<reference evidence="1 2" key="1">
    <citation type="submission" date="2024-06" db="EMBL/GenBank/DDBJ databases">
        <title>The Natural Products Discovery Center: Release of the First 8490 Sequenced Strains for Exploring Actinobacteria Biosynthetic Diversity.</title>
        <authorList>
            <person name="Kalkreuter E."/>
            <person name="Kautsar S.A."/>
            <person name="Yang D."/>
            <person name="Bader C.D."/>
            <person name="Teijaro C.N."/>
            <person name="Fluegel L."/>
            <person name="Davis C.M."/>
            <person name="Simpson J.R."/>
            <person name="Lauterbach L."/>
            <person name="Steele A.D."/>
            <person name="Gui C."/>
            <person name="Meng S."/>
            <person name="Li G."/>
            <person name="Viehrig K."/>
            <person name="Ye F."/>
            <person name="Su P."/>
            <person name="Kiefer A.F."/>
            <person name="Nichols A."/>
            <person name="Cepeda A.J."/>
            <person name="Yan W."/>
            <person name="Fan B."/>
            <person name="Jiang Y."/>
            <person name="Adhikari A."/>
            <person name="Zheng C.-J."/>
            <person name="Schuster L."/>
            <person name="Cowan T.M."/>
            <person name="Smanski M.J."/>
            <person name="Chevrette M.G."/>
            <person name="De Carvalho L.P.S."/>
            <person name="Shen B."/>
        </authorList>
    </citation>
    <scope>NUCLEOTIDE SEQUENCE [LARGE SCALE GENOMIC DNA]</scope>
    <source>
        <strain evidence="1 2">NPDC020594</strain>
    </source>
</reference>
<protein>
    <submittedName>
        <fullName evidence="1">Uncharacterized protein</fullName>
    </submittedName>
</protein>
<dbReference type="PROSITE" id="PS51257">
    <property type="entry name" value="PROKAR_LIPOPROTEIN"/>
    <property type="match status" value="1"/>
</dbReference>
<proteinExistence type="predicted"/>
<organism evidence="1 2">
    <name type="scientific">Streptomyces flaveolus</name>
    <dbReference type="NCBI Taxonomy" id="67297"/>
    <lineage>
        <taxon>Bacteria</taxon>
        <taxon>Bacillati</taxon>
        <taxon>Actinomycetota</taxon>
        <taxon>Actinomycetes</taxon>
        <taxon>Kitasatosporales</taxon>
        <taxon>Streptomycetaceae</taxon>
        <taxon>Streptomyces</taxon>
    </lineage>
</organism>
<evidence type="ECO:0000313" key="2">
    <source>
        <dbReference type="Proteomes" id="UP001551011"/>
    </source>
</evidence>
<comment type="caution">
    <text evidence="1">The sequence shown here is derived from an EMBL/GenBank/DDBJ whole genome shotgun (WGS) entry which is preliminary data.</text>
</comment>
<accession>A0ABV3ALX9</accession>
<evidence type="ECO:0000313" key="1">
    <source>
        <dbReference type="EMBL" id="MEU5712969.1"/>
    </source>
</evidence>
<dbReference type="RefSeq" id="WP_030658067.1">
    <property type="nucleotide sequence ID" value="NZ_JBEXDP010000099.1"/>
</dbReference>
<name>A0ABV3ALX9_9ACTN</name>
<gene>
    <name evidence="1" type="ORF">AB0H04_40185</name>
</gene>